<reference evidence="2" key="1">
    <citation type="submission" date="2020-11" db="EMBL/GenBank/DDBJ databases">
        <authorList>
            <person name="Whitehead M."/>
        </authorList>
    </citation>
    <scope>NUCLEOTIDE SEQUENCE</scope>
    <source>
        <strain evidence="2">EGII</strain>
    </source>
</reference>
<keyword evidence="1" id="KW-1133">Transmembrane helix</keyword>
<feature type="transmembrane region" description="Helical" evidence="1">
    <location>
        <begin position="6"/>
        <end position="30"/>
    </location>
</feature>
<gene>
    <name evidence="2" type="ORF">CCAP1982_LOCUS21776</name>
</gene>
<name>A0A811VCZ3_CERCA</name>
<evidence type="ECO:0000313" key="2">
    <source>
        <dbReference type="EMBL" id="CAD7013745.1"/>
    </source>
</evidence>
<proteinExistence type="predicted"/>
<accession>A0A811VCZ3</accession>
<organism evidence="2 3">
    <name type="scientific">Ceratitis capitata</name>
    <name type="common">Mediterranean fruit fly</name>
    <name type="synonym">Tephritis capitata</name>
    <dbReference type="NCBI Taxonomy" id="7213"/>
    <lineage>
        <taxon>Eukaryota</taxon>
        <taxon>Metazoa</taxon>
        <taxon>Ecdysozoa</taxon>
        <taxon>Arthropoda</taxon>
        <taxon>Hexapoda</taxon>
        <taxon>Insecta</taxon>
        <taxon>Pterygota</taxon>
        <taxon>Neoptera</taxon>
        <taxon>Endopterygota</taxon>
        <taxon>Diptera</taxon>
        <taxon>Brachycera</taxon>
        <taxon>Muscomorpha</taxon>
        <taxon>Tephritoidea</taxon>
        <taxon>Tephritidae</taxon>
        <taxon>Ceratitis</taxon>
        <taxon>Ceratitis</taxon>
    </lineage>
</organism>
<comment type="caution">
    <text evidence="2">The sequence shown here is derived from an EMBL/GenBank/DDBJ whole genome shotgun (WGS) entry which is preliminary data.</text>
</comment>
<feature type="transmembrane region" description="Helical" evidence="1">
    <location>
        <begin position="164"/>
        <end position="191"/>
    </location>
</feature>
<feature type="transmembrane region" description="Helical" evidence="1">
    <location>
        <begin position="97"/>
        <end position="118"/>
    </location>
</feature>
<protein>
    <submittedName>
        <fullName evidence="2">(Mediterranean fruit fly) hypothetical protein</fullName>
    </submittedName>
</protein>
<evidence type="ECO:0000313" key="3">
    <source>
        <dbReference type="Proteomes" id="UP000606786"/>
    </source>
</evidence>
<keyword evidence="3" id="KW-1185">Reference proteome</keyword>
<evidence type="ECO:0000256" key="1">
    <source>
        <dbReference type="SAM" id="Phobius"/>
    </source>
</evidence>
<keyword evidence="1" id="KW-0812">Transmembrane</keyword>
<dbReference type="Proteomes" id="UP000606786">
    <property type="component" value="Unassembled WGS sequence"/>
</dbReference>
<dbReference type="EMBL" id="CAJHJT010000056">
    <property type="protein sequence ID" value="CAD7013745.1"/>
    <property type="molecule type" value="Genomic_DNA"/>
</dbReference>
<keyword evidence="1" id="KW-0472">Membrane</keyword>
<dbReference type="AlphaFoldDB" id="A0A811VCZ3"/>
<sequence length="241" mass="28984">MYVYKYACMYVVCTYVLHCFTASTFLSSVFRIILRRSRCLRLACMYINIMYVRMCVCMLSLQYSILINFALIIIYLFDCTYILIPTYIVYNAHEFTYICMYACMFVYSQFTTHMHIYFFNKSLYALSFALGHRRPLILPYFTHTHTLVKLCFTLTSTNTYTYTYILNCKCCFFFVSLLLLIVLVKIINLLFNCNYQQIFPLLLFEFTFIHSAFKHIFFVSYIYIYLFHITLLLKACTYFIF</sequence>